<evidence type="ECO:0000259" key="1">
    <source>
        <dbReference type="Pfam" id="PF02381"/>
    </source>
</evidence>
<dbReference type="InterPro" id="IPR020603">
    <property type="entry name" value="MraZ_dom"/>
</dbReference>
<dbReference type="CDD" id="cd16321">
    <property type="entry name" value="MraZ_C"/>
    <property type="match status" value="1"/>
</dbReference>
<dbReference type="EMBL" id="UOES01000392">
    <property type="protein sequence ID" value="VAW28380.1"/>
    <property type="molecule type" value="Genomic_DNA"/>
</dbReference>
<keyword evidence="2" id="KW-0131">Cell cycle</keyword>
<gene>
    <name evidence="2" type="ORF">MNBD_BACTEROID06-224</name>
</gene>
<dbReference type="GO" id="GO:0051301">
    <property type="term" value="P:cell division"/>
    <property type="evidence" value="ECO:0007669"/>
    <property type="project" value="UniProtKB-KW"/>
</dbReference>
<dbReference type="Pfam" id="PF02381">
    <property type="entry name" value="MraZ"/>
    <property type="match status" value="1"/>
</dbReference>
<proteinExistence type="predicted"/>
<feature type="domain" description="MraZ" evidence="1">
    <location>
        <begin position="1"/>
        <end position="35"/>
    </location>
</feature>
<keyword evidence="2" id="KW-0132">Cell division</keyword>
<dbReference type="InterPro" id="IPR037914">
    <property type="entry name" value="SpoVT-AbrB_sf"/>
</dbReference>
<dbReference type="SUPFAM" id="SSF89447">
    <property type="entry name" value="AbrB/MazE/MraZ-like"/>
    <property type="match status" value="1"/>
</dbReference>
<evidence type="ECO:0000313" key="2">
    <source>
        <dbReference type="EMBL" id="VAW28380.1"/>
    </source>
</evidence>
<dbReference type="Gene3D" id="3.40.1550.20">
    <property type="entry name" value="Transcriptional regulator MraZ domain"/>
    <property type="match status" value="1"/>
</dbReference>
<protein>
    <submittedName>
        <fullName evidence="2">Cell division protein MraZ</fullName>
    </submittedName>
</protein>
<dbReference type="AlphaFoldDB" id="A0A3B0UGV5"/>
<organism evidence="2">
    <name type="scientific">hydrothermal vent metagenome</name>
    <dbReference type="NCBI Taxonomy" id="652676"/>
    <lineage>
        <taxon>unclassified sequences</taxon>
        <taxon>metagenomes</taxon>
        <taxon>ecological metagenomes</taxon>
    </lineage>
</organism>
<name>A0A3B0UGV5_9ZZZZ</name>
<dbReference type="InterPro" id="IPR038619">
    <property type="entry name" value="MraZ_sf"/>
</dbReference>
<sequence>QYAKLNKEVVIIGMGSKMEIWNPEVYQNFLIQDPDEMAKLAQKHLSKSE</sequence>
<feature type="non-terminal residue" evidence="2">
    <location>
        <position position="1"/>
    </location>
</feature>
<dbReference type="InterPro" id="IPR035644">
    <property type="entry name" value="MraZ_C"/>
</dbReference>
<accession>A0A3B0UGV5</accession>
<reference evidence="2" key="1">
    <citation type="submission" date="2018-06" db="EMBL/GenBank/DDBJ databases">
        <authorList>
            <person name="Zhirakovskaya E."/>
        </authorList>
    </citation>
    <scope>NUCLEOTIDE SEQUENCE</scope>
</reference>